<dbReference type="STRING" id="244447.ENSCSEP00000022026"/>
<sequence length="105" mass="11991">HKILLNVSVLKSVISFFLFIFLLGAPRDAVYKFLKCNPTGDRTNCVTHQSPEMEWSPELPGKLPASTAQNMLVFMFLEMVSPPQTHVRWGQPAEQELRDNHLLKL</sequence>
<name>A0A3P8W8R4_CYNSE</name>
<keyword evidence="3" id="KW-1185">Reference proteome</keyword>
<dbReference type="InParanoid" id="A0A3P8W8R4"/>
<reference evidence="2" key="2">
    <citation type="submission" date="2025-08" db="UniProtKB">
        <authorList>
            <consortium name="Ensembl"/>
        </authorList>
    </citation>
    <scope>IDENTIFICATION</scope>
</reference>
<protein>
    <submittedName>
        <fullName evidence="2">Uncharacterized protein</fullName>
    </submittedName>
</protein>
<dbReference type="AlphaFoldDB" id="A0A3P8W8R4"/>
<dbReference type="Ensembl" id="ENSCSET00000022305.1">
    <property type="protein sequence ID" value="ENSCSEP00000022026.1"/>
    <property type="gene ID" value="ENSCSEG00000014023.1"/>
</dbReference>
<organism evidence="2 3">
    <name type="scientific">Cynoglossus semilaevis</name>
    <name type="common">Tongue sole</name>
    <dbReference type="NCBI Taxonomy" id="244447"/>
    <lineage>
        <taxon>Eukaryota</taxon>
        <taxon>Metazoa</taxon>
        <taxon>Chordata</taxon>
        <taxon>Craniata</taxon>
        <taxon>Vertebrata</taxon>
        <taxon>Euteleostomi</taxon>
        <taxon>Actinopterygii</taxon>
        <taxon>Neopterygii</taxon>
        <taxon>Teleostei</taxon>
        <taxon>Neoteleostei</taxon>
        <taxon>Acanthomorphata</taxon>
        <taxon>Carangaria</taxon>
        <taxon>Pleuronectiformes</taxon>
        <taxon>Pleuronectoidei</taxon>
        <taxon>Cynoglossidae</taxon>
        <taxon>Cynoglossinae</taxon>
        <taxon>Cynoglossus</taxon>
    </lineage>
</organism>
<dbReference type="Proteomes" id="UP000265120">
    <property type="component" value="Chromosome 5"/>
</dbReference>
<keyword evidence="1" id="KW-0472">Membrane</keyword>
<reference evidence="2 3" key="1">
    <citation type="journal article" date="2014" name="Nat. Genet.">
        <title>Whole-genome sequence of a flatfish provides insights into ZW sex chromosome evolution and adaptation to a benthic lifestyle.</title>
        <authorList>
            <person name="Chen S."/>
            <person name="Zhang G."/>
            <person name="Shao C."/>
            <person name="Huang Q."/>
            <person name="Liu G."/>
            <person name="Zhang P."/>
            <person name="Song W."/>
            <person name="An N."/>
            <person name="Chalopin D."/>
            <person name="Volff J.N."/>
            <person name="Hong Y."/>
            <person name="Li Q."/>
            <person name="Sha Z."/>
            <person name="Zhou H."/>
            <person name="Xie M."/>
            <person name="Yu Q."/>
            <person name="Liu Y."/>
            <person name="Xiang H."/>
            <person name="Wang N."/>
            <person name="Wu K."/>
            <person name="Yang C."/>
            <person name="Zhou Q."/>
            <person name="Liao X."/>
            <person name="Yang L."/>
            <person name="Hu Q."/>
            <person name="Zhang J."/>
            <person name="Meng L."/>
            <person name="Jin L."/>
            <person name="Tian Y."/>
            <person name="Lian J."/>
            <person name="Yang J."/>
            <person name="Miao G."/>
            <person name="Liu S."/>
            <person name="Liang Z."/>
            <person name="Yan F."/>
            <person name="Li Y."/>
            <person name="Sun B."/>
            <person name="Zhang H."/>
            <person name="Zhang J."/>
            <person name="Zhu Y."/>
            <person name="Du M."/>
            <person name="Zhao Y."/>
            <person name="Schartl M."/>
            <person name="Tang Q."/>
            <person name="Wang J."/>
        </authorList>
    </citation>
    <scope>NUCLEOTIDE SEQUENCE</scope>
</reference>
<feature type="transmembrane region" description="Helical" evidence="1">
    <location>
        <begin position="6"/>
        <end position="25"/>
    </location>
</feature>
<evidence type="ECO:0000313" key="2">
    <source>
        <dbReference type="Ensembl" id="ENSCSEP00000022026.1"/>
    </source>
</evidence>
<accession>A0A3P8W8R4</accession>
<dbReference type="OMA" id="THQSPEM"/>
<keyword evidence="1" id="KW-1133">Transmembrane helix</keyword>
<evidence type="ECO:0000256" key="1">
    <source>
        <dbReference type="SAM" id="Phobius"/>
    </source>
</evidence>
<dbReference type="GeneTree" id="ENSGT00940000176953"/>
<evidence type="ECO:0000313" key="3">
    <source>
        <dbReference type="Proteomes" id="UP000265120"/>
    </source>
</evidence>
<reference evidence="2" key="3">
    <citation type="submission" date="2025-09" db="UniProtKB">
        <authorList>
            <consortium name="Ensembl"/>
        </authorList>
    </citation>
    <scope>IDENTIFICATION</scope>
</reference>
<keyword evidence="1" id="KW-0812">Transmembrane</keyword>
<proteinExistence type="predicted"/>